<dbReference type="EMBL" id="MIGB01000043">
    <property type="protein sequence ID" value="OSY36076.1"/>
    <property type="molecule type" value="Genomic_DNA"/>
</dbReference>
<dbReference type="PANTHER" id="PTHR10302:SF27">
    <property type="entry name" value="SINGLE-STRANDED DNA-BINDING PROTEIN"/>
    <property type="match status" value="1"/>
</dbReference>
<dbReference type="PANTHER" id="PTHR10302">
    <property type="entry name" value="SINGLE-STRANDED DNA-BINDING PROTEIN"/>
    <property type="match status" value="1"/>
</dbReference>
<dbReference type="PROSITE" id="PS50935">
    <property type="entry name" value="SSB"/>
    <property type="match status" value="1"/>
</dbReference>
<evidence type="ECO:0000256" key="2">
    <source>
        <dbReference type="HAMAP-Rule" id="MF_00984"/>
    </source>
</evidence>
<protein>
    <recommendedName>
        <fullName evidence="2 3">Single-stranded DNA-binding protein</fullName>
        <shortName evidence="2">SSB</shortName>
    </recommendedName>
</protein>
<evidence type="ECO:0000313" key="5">
    <source>
        <dbReference type="Proteomes" id="UP000194360"/>
    </source>
</evidence>
<comment type="caution">
    <text evidence="2">Lacks conserved residue(s) required for the propagation of feature annotation.</text>
</comment>
<dbReference type="STRING" id="2074.BG845_05591"/>
<dbReference type="CDD" id="cd04496">
    <property type="entry name" value="SSB_OBF"/>
    <property type="match status" value="1"/>
</dbReference>
<dbReference type="GO" id="GO:0006260">
    <property type="term" value="P:DNA replication"/>
    <property type="evidence" value="ECO:0007669"/>
    <property type="project" value="InterPro"/>
</dbReference>
<dbReference type="AlphaFoldDB" id="A0A1Y2MLA3"/>
<reference evidence="4 5" key="1">
    <citation type="submission" date="2016-09" db="EMBL/GenBank/DDBJ databases">
        <title>Pseudonocardia autotrophica DSM535, a candidate organism with high potential of specific P450 cytochromes.</title>
        <authorList>
            <person name="Grumaz C."/>
            <person name="Vainshtein Y."/>
            <person name="Kirstahler P."/>
            <person name="Sohn K."/>
        </authorList>
    </citation>
    <scope>NUCLEOTIDE SEQUENCE [LARGE SCALE GENOMIC DNA]</scope>
    <source>
        <strain evidence="4 5">DSM 535</strain>
    </source>
</reference>
<dbReference type="NCBIfam" id="TIGR00621">
    <property type="entry name" value="ssb"/>
    <property type="match status" value="1"/>
</dbReference>
<keyword evidence="1 2" id="KW-0238">DNA-binding</keyword>
<comment type="subunit">
    <text evidence="2">Homotetramer.</text>
</comment>
<dbReference type="InterPro" id="IPR000424">
    <property type="entry name" value="Primosome_PriB/ssb"/>
</dbReference>
<evidence type="ECO:0000256" key="1">
    <source>
        <dbReference type="ARBA" id="ARBA00023125"/>
    </source>
</evidence>
<evidence type="ECO:0000256" key="3">
    <source>
        <dbReference type="RuleBase" id="RU000524"/>
    </source>
</evidence>
<dbReference type="RefSeq" id="WP_085915713.1">
    <property type="nucleotide sequence ID" value="NZ_AP018920.1"/>
</dbReference>
<dbReference type="SUPFAM" id="SSF50249">
    <property type="entry name" value="Nucleic acid-binding proteins"/>
    <property type="match status" value="1"/>
</dbReference>
<dbReference type="Pfam" id="PF00436">
    <property type="entry name" value="SSB"/>
    <property type="match status" value="1"/>
</dbReference>
<dbReference type="InterPro" id="IPR011344">
    <property type="entry name" value="ssDNA-bd"/>
</dbReference>
<dbReference type="InterPro" id="IPR012340">
    <property type="entry name" value="NA-bd_OB-fold"/>
</dbReference>
<gene>
    <name evidence="4" type="primary">ssb_3</name>
    <name evidence="4" type="ORF">BG845_05591</name>
</gene>
<sequence length="148" mass="15485">MTLPNMSGVGRLVQDPEVRFSNSGVAVATVNLAFNSRKKDERGEWVDDRVFFVRGTAFKQLAEHVADSLTKGMEVVVSGRLVTDQWEDKQTGDKRSATALMIDSIGPSLSWATAAVTKASKDSGGSAGAAYATGGGFANGAGDGTPPF</sequence>
<dbReference type="Gene3D" id="2.40.50.140">
    <property type="entry name" value="Nucleic acid-binding proteins"/>
    <property type="match status" value="1"/>
</dbReference>
<dbReference type="GO" id="GO:0003697">
    <property type="term" value="F:single-stranded DNA binding"/>
    <property type="evidence" value="ECO:0007669"/>
    <property type="project" value="UniProtKB-UniRule"/>
</dbReference>
<organism evidence="4 5">
    <name type="scientific">Pseudonocardia autotrophica</name>
    <name type="common">Amycolata autotrophica</name>
    <name type="synonym">Nocardia autotrophica</name>
    <dbReference type="NCBI Taxonomy" id="2074"/>
    <lineage>
        <taxon>Bacteria</taxon>
        <taxon>Bacillati</taxon>
        <taxon>Actinomycetota</taxon>
        <taxon>Actinomycetes</taxon>
        <taxon>Pseudonocardiales</taxon>
        <taxon>Pseudonocardiaceae</taxon>
        <taxon>Pseudonocardia</taxon>
    </lineage>
</organism>
<accession>A0A1Y2MLA3</accession>
<name>A0A1Y2MLA3_PSEAH</name>
<evidence type="ECO:0000313" key="4">
    <source>
        <dbReference type="EMBL" id="OSY36076.1"/>
    </source>
</evidence>
<dbReference type="OrthoDB" id="9809878at2"/>
<dbReference type="GO" id="GO:0009295">
    <property type="term" value="C:nucleoid"/>
    <property type="evidence" value="ECO:0007669"/>
    <property type="project" value="TreeGrafter"/>
</dbReference>
<keyword evidence="5" id="KW-1185">Reference proteome</keyword>
<dbReference type="HAMAP" id="MF_00984">
    <property type="entry name" value="SSB"/>
    <property type="match status" value="1"/>
</dbReference>
<dbReference type="Proteomes" id="UP000194360">
    <property type="component" value="Unassembled WGS sequence"/>
</dbReference>
<comment type="caution">
    <text evidence="4">The sequence shown here is derived from an EMBL/GenBank/DDBJ whole genome shotgun (WGS) entry which is preliminary data.</text>
</comment>
<proteinExistence type="inferred from homology"/>